<evidence type="ECO:0000256" key="6">
    <source>
        <dbReference type="ARBA" id="ARBA00023288"/>
    </source>
</evidence>
<keyword evidence="4" id="KW-0472">Membrane</keyword>
<sequence>MKKFVAALAVVPLVFSLAACGSSSNNGNGNNKKVTIGVVGTEKANDVLKEEAAKQGIDIEYQEFTDYNQPNPSVESGDTDLNRFQHIAYLASYNVNSGKDLQIVGSTNIYPMALFSQKHKKVDEIPQDGTIAVPNDPVNEARAILLLKAQNLVTLKSDVHSPTHDDIDTEKSKVKVTPVDASQTVVSLDSVDASVINNTFLADAGLNPSDALAQDDPNNPDARRYVNLFVAQKDKVDDETYKKVVEIFHTQPVQDAVKEDSKNTAVEVNLSQDELKQALQKEESALRK</sequence>
<feature type="chain" id="PRO_5038616524" evidence="7">
    <location>
        <begin position="22"/>
        <end position="288"/>
    </location>
</feature>
<keyword evidence="5" id="KW-0564">Palmitate</keyword>
<dbReference type="PANTHER" id="PTHR30429">
    <property type="entry name" value="D-METHIONINE-BINDING LIPOPROTEIN METQ"/>
    <property type="match status" value="1"/>
</dbReference>
<gene>
    <name evidence="8" type="ordered locus">HMPREF0733_10598</name>
</gene>
<keyword evidence="3 7" id="KW-0732">Signal</keyword>
<dbReference type="PROSITE" id="PS51257">
    <property type="entry name" value="PROKAR_LIPOPROTEIN"/>
    <property type="match status" value="1"/>
</dbReference>
<proteinExistence type="inferred from homology"/>
<dbReference type="Proteomes" id="UP000000387">
    <property type="component" value="Chromosome"/>
</dbReference>
<comment type="subcellular location">
    <subcellularLocation>
        <location evidence="1">Membrane</location>
        <topology evidence="1">Lipid-anchor</topology>
    </subcellularLocation>
</comment>
<evidence type="ECO:0000256" key="7">
    <source>
        <dbReference type="SAM" id="SignalP"/>
    </source>
</evidence>
<dbReference type="GO" id="GO:0016020">
    <property type="term" value="C:membrane"/>
    <property type="evidence" value="ECO:0007669"/>
    <property type="project" value="UniProtKB-SubCell"/>
</dbReference>
<keyword evidence="6 8" id="KW-0449">Lipoprotein</keyword>
<dbReference type="RefSeq" id="WP_013397877.1">
    <property type="nucleotide sequence ID" value="NC_014643.1"/>
</dbReference>
<evidence type="ECO:0000313" key="9">
    <source>
        <dbReference type="Proteomes" id="UP000000387"/>
    </source>
</evidence>
<name>E3H1C9_ROTDC</name>
<evidence type="ECO:0000256" key="3">
    <source>
        <dbReference type="ARBA" id="ARBA00022729"/>
    </source>
</evidence>
<dbReference type="SUPFAM" id="SSF53850">
    <property type="entry name" value="Periplasmic binding protein-like II"/>
    <property type="match status" value="1"/>
</dbReference>
<dbReference type="KEGG" id="rdn:HMPREF0733_10598"/>
<dbReference type="InterPro" id="IPR004872">
    <property type="entry name" value="Lipoprotein_NlpA"/>
</dbReference>
<dbReference type="AlphaFoldDB" id="E3H1C9"/>
<dbReference type="GeneID" id="29743217"/>
<dbReference type="Gene3D" id="3.40.190.10">
    <property type="entry name" value="Periplasmic binding protein-like II"/>
    <property type="match status" value="2"/>
</dbReference>
<evidence type="ECO:0000256" key="1">
    <source>
        <dbReference type="ARBA" id="ARBA00004635"/>
    </source>
</evidence>
<dbReference type="eggNOG" id="COG1464">
    <property type="taxonomic scope" value="Bacteria"/>
</dbReference>
<dbReference type="PANTHER" id="PTHR30429:SF3">
    <property type="entry name" value="LIPOPROTEIN"/>
    <property type="match status" value="1"/>
</dbReference>
<dbReference type="EMBL" id="CP002280">
    <property type="protein sequence ID" value="ADP40056.1"/>
    <property type="molecule type" value="Genomic_DNA"/>
</dbReference>
<organism evidence="8 9">
    <name type="scientific">Rothia dentocariosa (strain ATCC 17931 / CDC X599 / XDIA)</name>
    <dbReference type="NCBI Taxonomy" id="762948"/>
    <lineage>
        <taxon>Bacteria</taxon>
        <taxon>Bacillati</taxon>
        <taxon>Actinomycetota</taxon>
        <taxon>Actinomycetes</taxon>
        <taxon>Micrococcales</taxon>
        <taxon>Micrococcaceae</taxon>
        <taxon>Rothia</taxon>
    </lineage>
</organism>
<reference evidence="9" key="1">
    <citation type="submission" date="2010-10" db="EMBL/GenBank/DDBJ databases">
        <title>The complete genome of Rothia dentocariosa ATCC 17931.</title>
        <authorList>
            <person name="Muzny D."/>
            <person name="Qin X."/>
            <person name="Buhay C."/>
            <person name="Dugan-Rocha S."/>
            <person name="Ding Y."/>
            <person name="Chen G."/>
            <person name="Hawes A."/>
            <person name="Holder M."/>
            <person name="Jhangiani S."/>
            <person name="Johnson A."/>
            <person name="Khan Z."/>
            <person name="Li Z."/>
            <person name="Liu W."/>
            <person name="Liu X."/>
            <person name="Perez L."/>
            <person name="Shen H."/>
            <person name="Wang Q."/>
            <person name="Watt J."/>
            <person name="Xi L."/>
            <person name="Xin Y."/>
            <person name="Zhou J."/>
            <person name="Deng J."/>
            <person name="Jiang H."/>
            <person name="Liu Y."/>
            <person name="Qu J."/>
            <person name="Song X.-Z."/>
            <person name="Zhang L."/>
            <person name="Villasana D."/>
            <person name="Johnson A."/>
            <person name="Liu J."/>
            <person name="Liyanage D."/>
            <person name="Lorensuhewa L."/>
            <person name="Robinson T."/>
            <person name="Song A."/>
            <person name="Song B.-B."/>
            <person name="Dinh H."/>
            <person name="Thornton R."/>
            <person name="Coyle M."/>
            <person name="Francisco L."/>
            <person name="Jackson L."/>
            <person name="Javaid M."/>
            <person name="Korchina V."/>
            <person name="Kovar C."/>
            <person name="Mata R."/>
            <person name="Mathew T."/>
            <person name="Ngo R."/>
            <person name="Nguyen L."/>
            <person name="Nguyen N."/>
            <person name="Okwuonu G."/>
            <person name="Ongeri F."/>
            <person name="Pham C."/>
            <person name="Simmons D."/>
            <person name="Wilczek-Boney K."/>
            <person name="Hale W."/>
            <person name="Jakkamsetti A."/>
            <person name="Pham P."/>
            <person name="Ruth R."/>
            <person name="San Lucas F."/>
            <person name="Warren J."/>
            <person name="Zhang J."/>
            <person name="Zhao Z."/>
            <person name="Zhou C."/>
            <person name="Zhu D."/>
            <person name="Lee S."/>
            <person name="Bess C."/>
            <person name="Blankenburg K."/>
            <person name="Forbes L."/>
            <person name="Fu Q."/>
            <person name="Gubbala S."/>
            <person name="Hirani K."/>
            <person name="Jayaseelan J.C."/>
            <person name="Lara F."/>
            <person name="Munidasa M."/>
            <person name="Palculict T."/>
            <person name="Patil S."/>
            <person name="Pu L.-L."/>
            <person name="Saada N."/>
            <person name="Tang L."/>
            <person name="Weissenberger G."/>
            <person name="Zhu Y."/>
            <person name="Hemphill L."/>
            <person name="Shang Y."/>
            <person name="Youmans B."/>
            <person name="Ayvaz T."/>
            <person name="Ross M."/>
            <person name="Santibanez J."/>
            <person name="Aqrawi P."/>
            <person name="Gross S."/>
            <person name="Joshi V."/>
            <person name="Fowler G."/>
            <person name="Nazareth L."/>
            <person name="Reid J."/>
            <person name="Worley K."/>
            <person name="Petrosino J."/>
            <person name="Highlander S."/>
            <person name="Gibbs R."/>
        </authorList>
    </citation>
    <scope>NUCLEOTIDE SEQUENCE [LARGE SCALE GENOMIC DNA]</scope>
    <source>
        <strain evidence="9">ATCC 17931 / CDC X599 / XDIA</strain>
    </source>
</reference>
<evidence type="ECO:0000256" key="2">
    <source>
        <dbReference type="ARBA" id="ARBA00008973"/>
    </source>
</evidence>
<comment type="similarity">
    <text evidence="2">Belongs to the NlpA lipoprotein family.</text>
</comment>
<accession>E3H1C9</accession>
<evidence type="ECO:0000256" key="5">
    <source>
        <dbReference type="ARBA" id="ARBA00023139"/>
    </source>
</evidence>
<protein>
    <submittedName>
        <fullName evidence="8">Putative D-methionine-binding lipoprotein MetQ</fullName>
    </submittedName>
</protein>
<feature type="signal peptide" evidence="7">
    <location>
        <begin position="1"/>
        <end position="21"/>
    </location>
</feature>
<dbReference type="Pfam" id="PF03180">
    <property type="entry name" value="Lipoprotein_9"/>
    <property type="match status" value="1"/>
</dbReference>
<evidence type="ECO:0000313" key="8">
    <source>
        <dbReference type="EMBL" id="ADP40056.1"/>
    </source>
</evidence>
<dbReference type="HOGENOM" id="CLU_067080_1_1_11"/>
<evidence type="ECO:0000256" key="4">
    <source>
        <dbReference type="ARBA" id="ARBA00023136"/>
    </source>
</evidence>